<organism evidence="1">
    <name type="scientific">Arundo donax</name>
    <name type="common">Giant reed</name>
    <name type="synonym">Donax arundinaceus</name>
    <dbReference type="NCBI Taxonomy" id="35708"/>
    <lineage>
        <taxon>Eukaryota</taxon>
        <taxon>Viridiplantae</taxon>
        <taxon>Streptophyta</taxon>
        <taxon>Embryophyta</taxon>
        <taxon>Tracheophyta</taxon>
        <taxon>Spermatophyta</taxon>
        <taxon>Magnoliopsida</taxon>
        <taxon>Liliopsida</taxon>
        <taxon>Poales</taxon>
        <taxon>Poaceae</taxon>
        <taxon>PACMAD clade</taxon>
        <taxon>Arundinoideae</taxon>
        <taxon>Arundineae</taxon>
        <taxon>Arundo</taxon>
    </lineage>
</organism>
<reference evidence="1" key="2">
    <citation type="journal article" date="2015" name="Data Brief">
        <title>Shoot transcriptome of the giant reed, Arundo donax.</title>
        <authorList>
            <person name="Barrero R.A."/>
            <person name="Guerrero F.D."/>
            <person name="Moolhuijzen P."/>
            <person name="Goolsby J.A."/>
            <person name="Tidwell J."/>
            <person name="Bellgard S.E."/>
            <person name="Bellgard M.I."/>
        </authorList>
    </citation>
    <scope>NUCLEOTIDE SEQUENCE</scope>
    <source>
        <tissue evidence="1">Shoot tissue taken approximately 20 cm above the soil surface</tissue>
    </source>
</reference>
<dbReference type="EMBL" id="GBRH01231502">
    <property type="protein sequence ID" value="JAD66393.1"/>
    <property type="molecule type" value="Transcribed_RNA"/>
</dbReference>
<sequence>MMLFISLFLARERLPQQHAAAA</sequence>
<reference evidence="1" key="1">
    <citation type="submission" date="2014-09" db="EMBL/GenBank/DDBJ databases">
        <authorList>
            <person name="Magalhaes I.L.F."/>
            <person name="Oliveira U."/>
            <person name="Santos F.R."/>
            <person name="Vidigal T.H.D.A."/>
            <person name="Brescovit A.D."/>
            <person name="Santos A.J."/>
        </authorList>
    </citation>
    <scope>NUCLEOTIDE SEQUENCE</scope>
    <source>
        <tissue evidence="1">Shoot tissue taken approximately 20 cm above the soil surface</tissue>
    </source>
</reference>
<protein>
    <submittedName>
        <fullName evidence="1">Uncharacterized protein</fullName>
    </submittedName>
</protein>
<dbReference type="AlphaFoldDB" id="A0A0A9BW10"/>
<proteinExistence type="predicted"/>
<name>A0A0A9BW10_ARUDO</name>
<evidence type="ECO:0000313" key="1">
    <source>
        <dbReference type="EMBL" id="JAD66393.1"/>
    </source>
</evidence>
<accession>A0A0A9BW10</accession>